<dbReference type="EMBL" id="CANHGI010000001">
    <property type="protein sequence ID" value="CAI5439422.1"/>
    <property type="molecule type" value="Genomic_DNA"/>
</dbReference>
<feature type="domain" description="BTB" evidence="1">
    <location>
        <begin position="125"/>
        <end position="223"/>
    </location>
</feature>
<dbReference type="Proteomes" id="UP001152747">
    <property type="component" value="Unassembled WGS sequence"/>
</dbReference>
<dbReference type="PANTHER" id="PTHR47022">
    <property type="entry name" value="BTB AND MATH DOMAIN-CONTAINING PROTEIN 36-RELATED"/>
    <property type="match status" value="1"/>
</dbReference>
<dbReference type="Pfam" id="PF00651">
    <property type="entry name" value="BTB"/>
    <property type="match status" value="1"/>
</dbReference>
<gene>
    <name evidence="2" type="ORF">CAMP_LOCUS2059</name>
</gene>
<dbReference type="InterPro" id="IPR000210">
    <property type="entry name" value="BTB/POZ_dom"/>
</dbReference>
<sequence length="286" mass="33784">MRLHINNGVQITWTIENASKLSTDAAKPYTWKTADNLEWSLEFYVSQMMFIRLKCLKKDASSAWICDIYTKLRLLKQNRSTQHFSSYGLWETFENDGFIRGDDCIVIELEMNYKLYDFSQPIEGLTDYSCQVGEKSDVFWLSRGFLAANSKRFFEHFYGSQEQQQNLELDKIQPFEFCHFLSCFHPTSKFIEDLGQVNSLIVLANQFEANCVHEICEEFLIEHFDRETALKYADRFGYRKLMDKYLESLKTEGQIKQLQNTQQFWNLTLESKNRILLHFSKICSQS</sequence>
<organism evidence="2 3">
    <name type="scientific">Caenorhabditis angaria</name>
    <dbReference type="NCBI Taxonomy" id="860376"/>
    <lineage>
        <taxon>Eukaryota</taxon>
        <taxon>Metazoa</taxon>
        <taxon>Ecdysozoa</taxon>
        <taxon>Nematoda</taxon>
        <taxon>Chromadorea</taxon>
        <taxon>Rhabditida</taxon>
        <taxon>Rhabditina</taxon>
        <taxon>Rhabditomorpha</taxon>
        <taxon>Rhabditoidea</taxon>
        <taxon>Rhabditidae</taxon>
        <taxon>Peloderinae</taxon>
        <taxon>Caenorhabditis</taxon>
    </lineage>
</organism>
<comment type="caution">
    <text evidence="2">The sequence shown here is derived from an EMBL/GenBank/DDBJ whole genome shotgun (WGS) entry which is preliminary data.</text>
</comment>
<proteinExistence type="predicted"/>
<dbReference type="SUPFAM" id="SSF54695">
    <property type="entry name" value="POZ domain"/>
    <property type="match status" value="1"/>
</dbReference>
<evidence type="ECO:0000259" key="1">
    <source>
        <dbReference type="Pfam" id="PF00651"/>
    </source>
</evidence>
<evidence type="ECO:0000313" key="2">
    <source>
        <dbReference type="EMBL" id="CAI5439422.1"/>
    </source>
</evidence>
<name>A0A9P1I663_9PELO</name>
<accession>A0A9P1I663</accession>
<protein>
    <recommendedName>
        <fullName evidence="1">BTB domain-containing protein</fullName>
    </recommendedName>
</protein>
<evidence type="ECO:0000313" key="3">
    <source>
        <dbReference type="Proteomes" id="UP001152747"/>
    </source>
</evidence>
<dbReference type="SUPFAM" id="SSF49599">
    <property type="entry name" value="TRAF domain-like"/>
    <property type="match status" value="1"/>
</dbReference>
<dbReference type="InterPro" id="IPR011333">
    <property type="entry name" value="SKP1/BTB/POZ_sf"/>
</dbReference>
<reference evidence="2" key="1">
    <citation type="submission" date="2022-11" db="EMBL/GenBank/DDBJ databases">
        <authorList>
            <person name="Kikuchi T."/>
        </authorList>
    </citation>
    <scope>NUCLEOTIDE SEQUENCE</scope>
    <source>
        <strain evidence="2">PS1010</strain>
    </source>
</reference>
<dbReference type="PANTHER" id="PTHR47022:SF1">
    <property type="entry name" value="BTB AND MATH DOMAIN-CONTAINING PROTEIN 36-RELATED"/>
    <property type="match status" value="1"/>
</dbReference>
<dbReference type="Gene3D" id="3.30.710.10">
    <property type="entry name" value="Potassium Channel Kv1.1, Chain A"/>
    <property type="match status" value="1"/>
</dbReference>
<keyword evidence="3" id="KW-1185">Reference proteome</keyword>
<dbReference type="AlphaFoldDB" id="A0A9P1I663"/>